<dbReference type="PANTHER" id="PTHR46796:SF15">
    <property type="entry name" value="BLL1074 PROTEIN"/>
    <property type="match status" value="1"/>
</dbReference>
<dbReference type="Gene3D" id="1.10.10.60">
    <property type="entry name" value="Homeodomain-like"/>
    <property type="match status" value="1"/>
</dbReference>
<comment type="caution">
    <text evidence="5">The sequence shown here is derived from an EMBL/GenBank/DDBJ whole genome shotgun (WGS) entry which is preliminary data.</text>
</comment>
<gene>
    <name evidence="5" type="ORF">B0T46_17175</name>
</gene>
<dbReference type="InterPro" id="IPR050204">
    <property type="entry name" value="AraC_XylS_family_regulators"/>
</dbReference>
<evidence type="ECO:0000256" key="2">
    <source>
        <dbReference type="ARBA" id="ARBA00023125"/>
    </source>
</evidence>
<name>A0A1V2TDN6_9NOCA</name>
<reference evidence="5 6" key="1">
    <citation type="journal article" date="2016" name="Antonie Van Leeuwenhoek">
        <title>Nocardia donostiensis sp. nov., isolated from human respiratory specimens.</title>
        <authorList>
            <person name="Ercibengoa M."/>
            <person name="Bell M."/>
            <person name="Marimon J.M."/>
            <person name="Humrighouse B."/>
            <person name="Klenk H.P."/>
            <person name="Potter G."/>
            <person name="Perez-Trallero E."/>
        </authorList>
    </citation>
    <scope>NUCLEOTIDE SEQUENCE [LARGE SCALE GENOMIC DNA]</scope>
    <source>
        <strain evidence="5 6">X1655</strain>
    </source>
</reference>
<dbReference type="GO" id="GO:0003700">
    <property type="term" value="F:DNA-binding transcription factor activity"/>
    <property type="evidence" value="ECO:0007669"/>
    <property type="project" value="InterPro"/>
</dbReference>
<dbReference type="Pfam" id="PF12833">
    <property type="entry name" value="HTH_18"/>
    <property type="match status" value="1"/>
</dbReference>
<protein>
    <submittedName>
        <fullName evidence="5">AraC family transcriptional regulator</fullName>
    </submittedName>
</protein>
<evidence type="ECO:0000313" key="5">
    <source>
        <dbReference type="EMBL" id="ONM47623.1"/>
    </source>
</evidence>
<keyword evidence="6" id="KW-1185">Reference proteome</keyword>
<dbReference type="AlphaFoldDB" id="A0A1V2TDN6"/>
<keyword evidence="1" id="KW-0805">Transcription regulation</keyword>
<keyword evidence="2" id="KW-0238">DNA-binding</keyword>
<organism evidence="5 6">
    <name type="scientific">Nocardia donostiensis</name>
    <dbReference type="NCBI Taxonomy" id="1538463"/>
    <lineage>
        <taxon>Bacteria</taxon>
        <taxon>Bacillati</taxon>
        <taxon>Actinomycetota</taxon>
        <taxon>Actinomycetes</taxon>
        <taxon>Mycobacteriales</taxon>
        <taxon>Nocardiaceae</taxon>
        <taxon>Nocardia</taxon>
    </lineage>
</organism>
<evidence type="ECO:0000313" key="6">
    <source>
        <dbReference type="Proteomes" id="UP000188836"/>
    </source>
</evidence>
<dbReference type="Proteomes" id="UP000188836">
    <property type="component" value="Unassembled WGS sequence"/>
</dbReference>
<dbReference type="PROSITE" id="PS01124">
    <property type="entry name" value="HTH_ARAC_FAMILY_2"/>
    <property type="match status" value="1"/>
</dbReference>
<dbReference type="InterPro" id="IPR018060">
    <property type="entry name" value="HTH_AraC"/>
</dbReference>
<proteinExistence type="predicted"/>
<keyword evidence="3" id="KW-0804">Transcription</keyword>
<dbReference type="STRING" id="1538463.B0T36_10125"/>
<feature type="domain" description="HTH araC/xylS-type" evidence="4">
    <location>
        <begin position="164"/>
        <end position="264"/>
    </location>
</feature>
<accession>A0A1V2TDN6</accession>
<dbReference type="EMBL" id="MUMY01000014">
    <property type="protein sequence ID" value="ONM47623.1"/>
    <property type="molecule type" value="Genomic_DNA"/>
</dbReference>
<evidence type="ECO:0000256" key="1">
    <source>
        <dbReference type="ARBA" id="ARBA00023015"/>
    </source>
</evidence>
<sequence length="274" mass="29602">MRSGLGLRATTAWHIARPAPPGPMARVSMAGFRDRCTDPIELPVVPHPSVTLVFECGGGTLVVRDATGRRHRGSLVAGLAPSAVRMQGQNIDCVEVRLSPVDAPAVLGAYLAELDHNVVALDDIWGREASRILDQLGETDLWDERFALIDALLTRRSAAGPMLNPEVAWVWERISLGCGSARVEDLATEVGWSRRRLWERFRAQVGLPPKRAAKLVRFHWAARCLTAGDSPARVAAKCGYTDQSHLHRDVVAFTGVTPAALAVDSGLAAHCAAE</sequence>
<evidence type="ECO:0000259" key="4">
    <source>
        <dbReference type="PROSITE" id="PS01124"/>
    </source>
</evidence>
<dbReference type="SMART" id="SM00342">
    <property type="entry name" value="HTH_ARAC"/>
    <property type="match status" value="1"/>
</dbReference>
<dbReference type="GO" id="GO:0043565">
    <property type="term" value="F:sequence-specific DNA binding"/>
    <property type="evidence" value="ECO:0007669"/>
    <property type="project" value="InterPro"/>
</dbReference>
<evidence type="ECO:0000256" key="3">
    <source>
        <dbReference type="ARBA" id="ARBA00023163"/>
    </source>
</evidence>
<dbReference type="PANTHER" id="PTHR46796">
    <property type="entry name" value="HTH-TYPE TRANSCRIPTIONAL ACTIVATOR RHAS-RELATED"/>
    <property type="match status" value="1"/>
</dbReference>